<accession>A0A498D3E8</accession>
<protein>
    <submittedName>
        <fullName evidence="1">Uncharacterized protein</fullName>
    </submittedName>
</protein>
<dbReference type="Proteomes" id="UP000270219">
    <property type="component" value="Unassembled WGS sequence"/>
</dbReference>
<dbReference type="EMBL" id="RCHR01000007">
    <property type="protein sequence ID" value="RLL41820.1"/>
    <property type="molecule type" value="Genomic_DNA"/>
</dbReference>
<gene>
    <name evidence="1" type="ORF">D8M04_17075</name>
</gene>
<sequence length="84" mass="9687">MNYKKHNQGFGSISGDNNDIYDILATLEEKDIHDTFHYDGVEDETYSHILEKIENEMLNTEVEIDGQEESLDMNDDFNDDAPSN</sequence>
<evidence type="ECO:0000313" key="1">
    <source>
        <dbReference type="EMBL" id="RLL41820.1"/>
    </source>
</evidence>
<keyword evidence="2" id="KW-1185">Reference proteome</keyword>
<evidence type="ECO:0000313" key="2">
    <source>
        <dbReference type="Proteomes" id="UP000270219"/>
    </source>
</evidence>
<proteinExistence type="predicted"/>
<reference evidence="1 2" key="1">
    <citation type="submission" date="2018-10" db="EMBL/GenBank/DDBJ databases">
        <title>Oceanobacillus sp. YLB-02 draft genome.</title>
        <authorList>
            <person name="Yu L."/>
        </authorList>
    </citation>
    <scope>NUCLEOTIDE SEQUENCE [LARGE SCALE GENOMIC DNA]</scope>
    <source>
        <strain evidence="1 2">YLB-02</strain>
    </source>
</reference>
<comment type="caution">
    <text evidence="1">The sequence shown here is derived from an EMBL/GenBank/DDBJ whole genome shotgun (WGS) entry which is preliminary data.</text>
</comment>
<organism evidence="1 2">
    <name type="scientific">Oceanobacillus piezotolerans</name>
    <dbReference type="NCBI Taxonomy" id="2448030"/>
    <lineage>
        <taxon>Bacteria</taxon>
        <taxon>Bacillati</taxon>
        <taxon>Bacillota</taxon>
        <taxon>Bacilli</taxon>
        <taxon>Bacillales</taxon>
        <taxon>Bacillaceae</taxon>
        <taxon>Oceanobacillus</taxon>
    </lineage>
</organism>
<dbReference type="AlphaFoldDB" id="A0A498D3E8"/>
<dbReference type="OrthoDB" id="2376915at2"/>
<name>A0A498D3E8_9BACI</name>